<organism evidence="2 3">
    <name type="scientific">Cladophialophora carrionii</name>
    <dbReference type="NCBI Taxonomy" id="86049"/>
    <lineage>
        <taxon>Eukaryota</taxon>
        <taxon>Fungi</taxon>
        <taxon>Dikarya</taxon>
        <taxon>Ascomycota</taxon>
        <taxon>Pezizomycotina</taxon>
        <taxon>Eurotiomycetes</taxon>
        <taxon>Chaetothyriomycetidae</taxon>
        <taxon>Chaetothyriales</taxon>
        <taxon>Herpotrichiellaceae</taxon>
        <taxon>Cladophialophora</taxon>
    </lineage>
</organism>
<proteinExistence type="predicted"/>
<gene>
    <name evidence="2" type="ORF">CLCR_10581</name>
</gene>
<accession>A0A1C1CWC4</accession>
<evidence type="ECO:0000313" key="2">
    <source>
        <dbReference type="EMBL" id="OCT52738.1"/>
    </source>
</evidence>
<feature type="compositionally biased region" description="Polar residues" evidence="1">
    <location>
        <begin position="1"/>
        <end position="10"/>
    </location>
</feature>
<evidence type="ECO:0000256" key="1">
    <source>
        <dbReference type="SAM" id="MobiDB-lite"/>
    </source>
</evidence>
<dbReference type="Proteomes" id="UP000094526">
    <property type="component" value="Unassembled WGS sequence"/>
</dbReference>
<dbReference type="VEuPathDB" id="FungiDB:CLCR_10581"/>
<dbReference type="OrthoDB" id="2013972at2759"/>
<dbReference type="Pfam" id="PF13489">
    <property type="entry name" value="Methyltransf_23"/>
    <property type="match status" value="1"/>
</dbReference>
<feature type="region of interest" description="Disordered" evidence="1">
    <location>
        <begin position="1"/>
        <end position="24"/>
    </location>
</feature>
<dbReference type="STRING" id="86049.A0A1C1CWC4"/>
<dbReference type="Gene3D" id="3.40.50.150">
    <property type="entry name" value="Vaccinia Virus protein VP39"/>
    <property type="match status" value="1"/>
</dbReference>
<keyword evidence="3" id="KW-1185">Reference proteome</keyword>
<reference evidence="3" key="1">
    <citation type="submission" date="2015-07" db="EMBL/GenBank/DDBJ databases">
        <authorList>
            <person name="Teixeira M.M."/>
            <person name="Souza R.C."/>
            <person name="Almeida L.G."/>
            <person name="Vicente V.A."/>
            <person name="de Hoog S."/>
            <person name="Bocca A.L."/>
            <person name="de Almeida S.R."/>
            <person name="Vasconcelos A.T."/>
            <person name="Felipe M.S."/>
        </authorList>
    </citation>
    <scope>NUCLEOTIDE SEQUENCE [LARGE SCALE GENOMIC DNA]</scope>
    <source>
        <strain evidence="3">KSF</strain>
    </source>
</reference>
<comment type="caution">
    <text evidence="2">The sequence shown here is derived from an EMBL/GenBank/DDBJ whole genome shotgun (WGS) entry which is preliminary data.</text>
</comment>
<dbReference type="EMBL" id="LGRB01000008">
    <property type="protein sequence ID" value="OCT52738.1"/>
    <property type="molecule type" value="Genomic_DNA"/>
</dbReference>
<dbReference type="InterPro" id="IPR029063">
    <property type="entry name" value="SAM-dependent_MTases_sf"/>
</dbReference>
<evidence type="ECO:0000313" key="3">
    <source>
        <dbReference type="Proteomes" id="UP000094526"/>
    </source>
</evidence>
<dbReference type="SUPFAM" id="SSF53335">
    <property type="entry name" value="S-adenosyl-L-methionine-dependent methyltransferases"/>
    <property type="match status" value="1"/>
</dbReference>
<protein>
    <recommendedName>
        <fullName evidence="4">S-adenosyl-L-methionine-dependent methyltransferase</fullName>
    </recommendedName>
</protein>
<name>A0A1C1CWC4_9EURO</name>
<evidence type="ECO:0008006" key="4">
    <source>
        <dbReference type="Google" id="ProtNLM"/>
    </source>
</evidence>
<dbReference type="AlphaFoldDB" id="A0A1C1CWC4"/>
<sequence length="314" mass="35278">METDVASLNESMKGLTTRDRSNTEYTQYQPETECLYDRTFATPIGGEKHRYYFPVDAPEQLREEACNTLWTNFVGLPLLLNPESTVLDLGAGWGTWANNMASLFPGSVIVALDSYFDSSQYEAPGNCMLEAGNYEDPYFLYGWEHPTTFIHLRDSYFSLREPPEFAKNVFAALCDGGCFQNEEIRLENWESNKPNLREWLKRTVNAARSLGIPLPSAQDIITSLKEAGFLIESVRTDKWITSKWTTAGALLLEVVKLTVNASARILVEGGSCTSDDVWNFLAEVGRELEEEDCVVVIEAEMVLARKLGDLAPPR</sequence>